<dbReference type="Proteomes" id="UP000663440">
    <property type="component" value="Chromosome"/>
</dbReference>
<keyword evidence="1" id="KW-0732">Signal</keyword>
<organism evidence="2 3">
    <name type="scientific">Flavobacterium endoglycinae</name>
    <dbReference type="NCBI Taxonomy" id="2816357"/>
    <lineage>
        <taxon>Bacteria</taxon>
        <taxon>Pseudomonadati</taxon>
        <taxon>Bacteroidota</taxon>
        <taxon>Flavobacteriia</taxon>
        <taxon>Flavobacteriales</taxon>
        <taxon>Flavobacteriaceae</taxon>
        <taxon>Flavobacterium</taxon>
    </lineage>
</organism>
<protein>
    <recommendedName>
        <fullName evidence="4">DUF4843 domain-containing protein</fullName>
    </recommendedName>
</protein>
<evidence type="ECO:0000256" key="1">
    <source>
        <dbReference type="SAM" id="SignalP"/>
    </source>
</evidence>
<keyword evidence="3" id="KW-1185">Reference proteome</keyword>
<proteinExistence type="predicted"/>
<dbReference type="RefSeq" id="WP_207297194.1">
    <property type="nucleotide sequence ID" value="NZ_CP071448.1"/>
</dbReference>
<feature type="signal peptide" evidence="1">
    <location>
        <begin position="1"/>
        <end position="25"/>
    </location>
</feature>
<feature type="chain" id="PRO_5045894745" description="DUF4843 domain-containing protein" evidence="1">
    <location>
        <begin position="26"/>
        <end position="182"/>
    </location>
</feature>
<evidence type="ECO:0000313" key="3">
    <source>
        <dbReference type="Proteomes" id="UP000663440"/>
    </source>
</evidence>
<accession>A0ABX7QG06</accession>
<evidence type="ECO:0008006" key="4">
    <source>
        <dbReference type="Google" id="ProtNLM"/>
    </source>
</evidence>
<dbReference type="EMBL" id="CP071448">
    <property type="protein sequence ID" value="QSW90020.1"/>
    <property type="molecule type" value="Genomic_DNA"/>
</dbReference>
<dbReference type="PROSITE" id="PS51257">
    <property type="entry name" value="PROKAR_LIPOPROTEIN"/>
    <property type="match status" value="1"/>
</dbReference>
<sequence length="182" mass="20604">MKAYFFRILNILVLPLLFFSCSSDLDFDQVKDLKLEPVIVANLAYFDIQANKVIDNGTTNVIYDVRDFDIFKDKFFNNRLKRADFDVEIENTIQRAFSVNMLLMNANNDVLETISFTVPAYAGSPNVIKYPTEVFENQRLDLLKQTVKIGFSIVIAPGPSLNQNSTGSLKLRSGATAYLVIE</sequence>
<evidence type="ECO:0000313" key="2">
    <source>
        <dbReference type="EMBL" id="QSW90020.1"/>
    </source>
</evidence>
<gene>
    <name evidence="2" type="ORF">J0383_04170</name>
</gene>
<name>A0ABX7QG06_9FLAO</name>
<reference evidence="2 3" key="1">
    <citation type="submission" date="2021-03" db="EMBL/GenBank/DDBJ databases">
        <title>Flavobacterium kribbensis sp. nov, an endophytic bacteria, isolated from soybean.</title>
        <authorList>
            <person name="Lee J."/>
            <person name="Seo J."/>
        </authorList>
    </citation>
    <scope>NUCLEOTIDE SEQUENCE [LARGE SCALE GENOMIC DNA]</scope>
    <source>
        <strain evidence="2 3">BB8</strain>
    </source>
</reference>